<dbReference type="EMBL" id="MF580961">
    <property type="protein sequence ID" value="AUO79286.1"/>
    <property type="molecule type" value="Genomic_DNA"/>
</dbReference>
<keyword evidence="2" id="KW-1185">Reference proteome</keyword>
<dbReference type="RefSeq" id="YP_009639561.1">
    <property type="nucleotide sequence ID" value="NC_042352.1"/>
</dbReference>
<evidence type="ECO:0000313" key="2">
    <source>
        <dbReference type="Proteomes" id="UP000259253"/>
    </source>
</evidence>
<accession>A0A2I6UH72</accession>
<sequence>MTMLRDDPKTYYPNTVADVLVEALRDHPDVMMEAYHYGQELFRENDGLEVHPQAYDTTGAFINCVGTDTVGSRDARKDGVIDEVWRGRARVAHHNPKDGAEKGQEAIVYAKRLQAHIQGTKIPTTTEGVEGGPRIVYTETIEEVLNIADFAVYRIPFEIELQHDLSTDLNQT</sequence>
<proteinExistence type="predicted"/>
<reference evidence="1 2" key="1">
    <citation type="submission" date="2017-07" db="EMBL/GenBank/DDBJ databases">
        <title>Characterization of ecologically diverse viruses infecting co-occurring strains of cosmopolitan hyperhalophilic Bacteroidetes.</title>
        <authorList>
            <person name="Villamor J."/>
            <person name="Ramos-Barbero M.D."/>
            <person name="Gonzalez-Torres P."/>
            <person name="Gabaldon T."/>
            <person name="Rollesso-Mora R."/>
            <person name="Meseguer I."/>
            <person name="Martinez-Garcia M."/>
            <person name="Santos F."/>
            <person name="Anton J."/>
        </authorList>
    </citation>
    <scope>NUCLEOTIDE SEQUENCE [LARGE SCALE GENOMIC DNA]</scope>
</reference>
<evidence type="ECO:0000313" key="1">
    <source>
        <dbReference type="EMBL" id="AUO79286.1"/>
    </source>
</evidence>
<dbReference type="KEGG" id="vg:40236358"/>
<dbReference type="GeneID" id="40236358"/>
<protein>
    <submittedName>
        <fullName evidence="1">Uncharacterized protein</fullName>
    </submittedName>
</protein>
<organism evidence="1 2">
    <name type="scientific">Salinibacter phage M31CR41-2</name>
    <dbReference type="NCBI Taxonomy" id="2681614"/>
    <lineage>
        <taxon>Viruses</taxon>
        <taxon>Duplodnaviria</taxon>
        <taxon>Heunggongvirae</taxon>
        <taxon>Uroviricota</taxon>
        <taxon>Caudoviricetes</taxon>
        <taxon>Kairosalinivirus</taxon>
        <taxon>Kairosalinivirus M31CR412</taxon>
    </lineage>
</organism>
<dbReference type="Proteomes" id="UP000259253">
    <property type="component" value="Segment"/>
</dbReference>
<name>A0A2I6UH72_9CAUD</name>